<dbReference type="FunFam" id="3.40.50.300:FF:001691">
    <property type="entry name" value="Probable ATP-dependent kinase TDA10"/>
    <property type="match status" value="1"/>
</dbReference>
<evidence type="ECO:0000256" key="2">
    <source>
        <dbReference type="ARBA" id="ARBA00004496"/>
    </source>
</evidence>
<keyword evidence="7" id="KW-0067">ATP-binding</keyword>
<keyword evidence="6" id="KW-0418">Kinase</keyword>
<keyword evidence="11" id="KW-1185">Reference proteome</keyword>
<gene>
    <name evidence="10" type="ORF">PSALAMII_LOCUS5251</name>
</gene>
<evidence type="ECO:0000256" key="7">
    <source>
        <dbReference type="ARBA" id="ARBA00022840"/>
    </source>
</evidence>
<reference evidence="10" key="1">
    <citation type="submission" date="2021-07" db="EMBL/GenBank/DDBJ databases">
        <authorList>
            <person name="Branca A.L. A."/>
        </authorList>
    </citation>
    <scope>NUCLEOTIDE SEQUENCE</scope>
</reference>
<comment type="similarity">
    <text evidence="9">Belongs to the GLYK kinase family.</text>
</comment>
<organism evidence="10 11">
    <name type="scientific">Penicillium salamii</name>
    <dbReference type="NCBI Taxonomy" id="1612424"/>
    <lineage>
        <taxon>Eukaryota</taxon>
        <taxon>Fungi</taxon>
        <taxon>Dikarya</taxon>
        <taxon>Ascomycota</taxon>
        <taxon>Pezizomycotina</taxon>
        <taxon>Eurotiomycetes</taxon>
        <taxon>Eurotiomycetidae</taxon>
        <taxon>Eurotiales</taxon>
        <taxon>Aspergillaceae</taxon>
        <taxon>Penicillium</taxon>
    </lineage>
</organism>
<dbReference type="GO" id="GO:0005634">
    <property type="term" value="C:nucleus"/>
    <property type="evidence" value="ECO:0007669"/>
    <property type="project" value="UniProtKB-SubCell"/>
</dbReference>
<dbReference type="AlphaFoldDB" id="A0A9W4J2I7"/>
<evidence type="ECO:0000256" key="3">
    <source>
        <dbReference type="ARBA" id="ARBA00022490"/>
    </source>
</evidence>
<evidence type="ECO:0000256" key="5">
    <source>
        <dbReference type="ARBA" id="ARBA00022741"/>
    </source>
</evidence>
<evidence type="ECO:0000313" key="10">
    <source>
        <dbReference type="EMBL" id="CAG8376166.1"/>
    </source>
</evidence>
<evidence type="ECO:0008006" key="12">
    <source>
        <dbReference type="Google" id="ProtNLM"/>
    </source>
</evidence>
<keyword evidence="4" id="KW-0808">Transferase</keyword>
<evidence type="ECO:0000256" key="9">
    <source>
        <dbReference type="ARBA" id="ARBA00061312"/>
    </source>
</evidence>
<evidence type="ECO:0000256" key="4">
    <source>
        <dbReference type="ARBA" id="ARBA00022679"/>
    </source>
</evidence>
<dbReference type="InterPro" id="IPR027417">
    <property type="entry name" value="P-loop_NTPase"/>
</dbReference>
<dbReference type="GO" id="GO:0016301">
    <property type="term" value="F:kinase activity"/>
    <property type="evidence" value="ECO:0007669"/>
    <property type="project" value="UniProtKB-KW"/>
</dbReference>
<dbReference type="Gene3D" id="3.40.50.300">
    <property type="entry name" value="P-loop containing nucleotide triphosphate hydrolases"/>
    <property type="match status" value="1"/>
</dbReference>
<keyword evidence="5" id="KW-0547">Nucleotide-binding</keyword>
<name>A0A9W4J2I7_9EURO</name>
<dbReference type="Proteomes" id="UP001152649">
    <property type="component" value="Unassembled WGS sequence"/>
</dbReference>
<keyword evidence="8" id="KW-0539">Nucleus</keyword>
<accession>A0A9W4J2I7</accession>
<evidence type="ECO:0000256" key="8">
    <source>
        <dbReference type="ARBA" id="ARBA00023242"/>
    </source>
</evidence>
<protein>
    <recommendedName>
        <fullName evidence="12">Phosphoribulokinase/uridine kinase domain-containing protein</fullName>
    </recommendedName>
</protein>
<proteinExistence type="inferred from homology"/>
<comment type="caution">
    <text evidence="10">The sequence shown here is derived from an EMBL/GenBank/DDBJ whole genome shotgun (WGS) entry which is preliminary data.</text>
</comment>
<dbReference type="GO" id="GO:0005524">
    <property type="term" value="F:ATP binding"/>
    <property type="evidence" value="ECO:0007669"/>
    <property type="project" value="UniProtKB-KW"/>
</dbReference>
<dbReference type="SUPFAM" id="SSF52540">
    <property type="entry name" value="P-loop containing nucleoside triphosphate hydrolases"/>
    <property type="match status" value="1"/>
</dbReference>
<evidence type="ECO:0000313" key="11">
    <source>
        <dbReference type="Proteomes" id="UP001152649"/>
    </source>
</evidence>
<sequence>MPIPQEAINSVLEQVVPYIEQHIRSQKSSSSRRPFVLALTGLQGSGKSTWTDALVKALKSRNHTTINLSLDDLYLDHAELVQLRTSNPTNKLVQARGQPGTHDMDLARSFFESLNSGREILIPAFDKSKFNGEGGRAPVKTWERIPSDTTLDVVVFEGWCVGFRPLEELDLQKRWKDGVQNVSTGVYPTETLKDHALEHLLEANTNLRCYCDLFMGPQHLDFLVHLDTNDLVNVYQWRMQQEHALRQRTNESMTDEEVIQFVKGYMPAYELYLDQLRRGFFDKSLGGEKGQLRVVLDENRKVVDTVLYP</sequence>
<dbReference type="EMBL" id="CAJVPG010000222">
    <property type="protein sequence ID" value="CAG8376166.1"/>
    <property type="molecule type" value="Genomic_DNA"/>
</dbReference>
<dbReference type="OrthoDB" id="347435at2759"/>
<evidence type="ECO:0000256" key="6">
    <source>
        <dbReference type="ARBA" id="ARBA00022777"/>
    </source>
</evidence>
<evidence type="ECO:0000256" key="1">
    <source>
        <dbReference type="ARBA" id="ARBA00004123"/>
    </source>
</evidence>
<dbReference type="PANTHER" id="PTHR10285">
    <property type="entry name" value="URIDINE KINASE"/>
    <property type="match status" value="1"/>
</dbReference>
<keyword evidence="3" id="KW-0963">Cytoplasm</keyword>
<dbReference type="GO" id="GO:0005737">
    <property type="term" value="C:cytoplasm"/>
    <property type="evidence" value="ECO:0007669"/>
    <property type="project" value="UniProtKB-SubCell"/>
</dbReference>
<comment type="subcellular location">
    <subcellularLocation>
        <location evidence="2">Cytoplasm</location>
    </subcellularLocation>
    <subcellularLocation>
        <location evidence="1">Nucleus</location>
    </subcellularLocation>
</comment>